<comment type="caution">
    <text evidence="2">The sequence shown here is derived from an EMBL/GenBank/DDBJ whole genome shotgun (WGS) entry which is preliminary data.</text>
</comment>
<dbReference type="AlphaFoldDB" id="A0AAV7YI04"/>
<dbReference type="EMBL" id="JANTQA010000063">
    <property type="protein sequence ID" value="KAJ3427203.1"/>
    <property type="molecule type" value="Genomic_DNA"/>
</dbReference>
<evidence type="ECO:0000313" key="2">
    <source>
        <dbReference type="EMBL" id="KAJ3427203.1"/>
    </source>
</evidence>
<feature type="compositionally biased region" description="Basic and acidic residues" evidence="1">
    <location>
        <begin position="271"/>
        <end position="291"/>
    </location>
</feature>
<organism evidence="2 3">
    <name type="scientific">Anaeramoeba flamelloides</name>
    <dbReference type="NCBI Taxonomy" id="1746091"/>
    <lineage>
        <taxon>Eukaryota</taxon>
        <taxon>Metamonada</taxon>
        <taxon>Anaeramoebidae</taxon>
        <taxon>Anaeramoeba</taxon>
    </lineage>
</organism>
<gene>
    <name evidence="2" type="ORF">M0812_26783</name>
</gene>
<reference evidence="2" key="1">
    <citation type="submission" date="2022-08" db="EMBL/GenBank/DDBJ databases">
        <title>Novel sulphate-reducing endosymbionts in the free-living metamonad Anaeramoeba.</title>
        <authorList>
            <person name="Jerlstrom-Hultqvist J."/>
            <person name="Cepicka I."/>
            <person name="Gallot-Lavallee L."/>
            <person name="Salas-Leiva D."/>
            <person name="Curtis B.A."/>
            <person name="Zahonova K."/>
            <person name="Pipaliya S."/>
            <person name="Dacks J."/>
            <person name="Roger A.J."/>
        </authorList>
    </citation>
    <scope>NUCLEOTIDE SEQUENCE</scope>
    <source>
        <strain evidence="2">Busselton2</strain>
    </source>
</reference>
<feature type="region of interest" description="Disordered" evidence="1">
    <location>
        <begin position="75"/>
        <end position="109"/>
    </location>
</feature>
<evidence type="ECO:0000256" key="1">
    <source>
        <dbReference type="SAM" id="MobiDB-lite"/>
    </source>
</evidence>
<feature type="compositionally biased region" description="Polar residues" evidence="1">
    <location>
        <begin position="75"/>
        <end position="99"/>
    </location>
</feature>
<protein>
    <submittedName>
        <fullName evidence="2">Uncharacterized protein</fullName>
    </submittedName>
</protein>
<name>A0AAV7YI04_9EUKA</name>
<dbReference type="Proteomes" id="UP001146793">
    <property type="component" value="Unassembled WGS sequence"/>
</dbReference>
<accession>A0AAV7YI04</accession>
<evidence type="ECO:0000313" key="3">
    <source>
        <dbReference type="Proteomes" id="UP001146793"/>
    </source>
</evidence>
<proteinExistence type="predicted"/>
<feature type="region of interest" description="Disordered" evidence="1">
    <location>
        <begin position="271"/>
        <end position="295"/>
    </location>
</feature>
<sequence>MNFQYDLDELFDVGYPHFDNTDLSQGVNNPTFNNVSEMANQDDYESKAIERELEHKFLVLSKNLGSEMERKFKSFENQLKTRTTKGTRNANEQQSRTNYIQRKQKPKQIRIKTKKKPNTRTTNTKRKTKVAPKSKYGDKVSSLVVNRSTLKKEGKQSRRSNSTIIETGKDLFKLLIGQLWIITGGSSLKELMPFSKSIGDKIGTVLDASQEEIESIQDRLKYLLTNSRRTFTEFILEILLGILSLKHSKTPPQISVRFWKLLSQVNQFQKKEKEKEKENGNGNENEKEKGVGVEGNRGDQLNKQLELIYSEIFTKELALYWFEKRFVERMGMVYDQDFKNEFYSKHLFYFSKSKFMLTCLILIQNFNKLGAIAKKYFHLIDLPFNNQPLNLYSNNRGEKQRLTKDLIVKYGLNSGEYWKVLSQDYIGQMCFDSSNLFDHFPFKTIIENPLLKTLCNADNTKVTTENPKKRVIASKGSHVHSMSNIHWILKKTVF</sequence>